<protein>
    <submittedName>
        <fullName evidence="2">Streptomycin biosynthesis protein</fullName>
    </submittedName>
</protein>
<dbReference type="Proteomes" id="UP000280197">
    <property type="component" value="Chromosome"/>
</dbReference>
<evidence type="ECO:0000313" key="3">
    <source>
        <dbReference type="Proteomes" id="UP000280197"/>
    </source>
</evidence>
<reference evidence="2 3" key="1">
    <citation type="submission" date="2018-12" db="EMBL/GenBank/DDBJ databases">
        <authorList>
            <person name="Li K."/>
        </authorList>
    </citation>
    <scope>NUCLEOTIDE SEQUENCE [LARGE SCALE GENOMIC DNA]</scope>
    <source>
        <strain evidence="3">CR22</strain>
    </source>
</reference>
<dbReference type="InterPro" id="IPR003115">
    <property type="entry name" value="ParB_N"/>
</dbReference>
<organism evidence="2 3">
    <name type="scientific">Streptomyces aquilus</name>
    <dbReference type="NCBI Taxonomy" id="2548456"/>
    <lineage>
        <taxon>Bacteria</taxon>
        <taxon>Bacillati</taxon>
        <taxon>Actinomycetota</taxon>
        <taxon>Actinomycetes</taxon>
        <taxon>Kitasatosporales</taxon>
        <taxon>Streptomycetaceae</taxon>
        <taxon>Streptomyces</taxon>
    </lineage>
</organism>
<sequence length="342" mass="37114">MAARKNSGGSDSGYLDGSRQNVLPGISSTVVNVAINRLVLNDSPRLQGEDAAHIQVIAEVEDGLPPILVHRETMQVIDGMHRVRAAIVKGRTAIAARFFDGDEKEVFLLAVRANIEHGLPLSLTDRKAAAMRIIGSHAHWSDRAIAESTGLSARTIASLRRRVTTQSPQLNARFGQDGRVRPVSNTEGRRRAAKLLAERPDASLREIARDAGVSPNTVRRVREHLLRGEDPAALRLRVVKETGEDLSTSPSAPAEASVVPAPQSSANWQTLSKDPAICLSESGRFLLRSLSLTALPPQDWERILKTVPRHCTGTVSALALECSRLWEQVARNLEASEKAQSG</sequence>
<name>A0A3S9HRX1_9ACTN</name>
<accession>A0A3S9HRX1</accession>
<dbReference type="RefSeq" id="WP_126269257.1">
    <property type="nucleotide sequence ID" value="NZ_CP034463.1"/>
</dbReference>
<evidence type="ECO:0000313" key="2">
    <source>
        <dbReference type="EMBL" id="AZP14870.1"/>
    </source>
</evidence>
<feature type="domain" description="ParB-like N-terminal" evidence="1">
    <location>
        <begin position="31"/>
        <end position="115"/>
    </location>
</feature>
<proteinExistence type="predicted"/>
<dbReference type="EMBL" id="CP034463">
    <property type="protein sequence ID" value="AZP14870.1"/>
    <property type="molecule type" value="Genomic_DNA"/>
</dbReference>
<evidence type="ECO:0000259" key="1">
    <source>
        <dbReference type="SMART" id="SM00470"/>
    </source>
</evidence>
<dbReference type="Gene3D" id="1.10.357.10">
    <property type="entry name" value="Tetracycline Repressor, domain 2"/>
    <property type="match status" value="1"/>
</dbReference>
<dbReference type="AlphaFoldDB" id="A0A3S9HRX1"/>
<dbReference type="SMART" id="SM00470">
    <property type="entry name" value="ParB"/>
    <property type="match status" value="1"/>
</dbReference>
<keyword evidence="3" id="KW-1185">Reference proteome</keyword>
<dbReference type="KEGG" id="saqu:EJC51_01070"/>
<dbReference type="SUPFAM" id="SSF110849">
    <property type="entry name" value="ParB/Sulfiredoxin"/>
    <property type="match status" value="1"/>
</dbReference>
<dbReference type="InterPro" id="IPR036086">
    <property type="entry name" value="ParB/Sulfiredoxin_sf"/>
</dbReference>
<gene>
    <name evidence="2" type="ORF">EJC51_01070</name>
</gene>